<feature type="domain" description="Leucine-binding protein" evidence="2">
    <location>
        <begin position="2"/>
        <end position="234"/>
    </location>
</feature>
<evidence type="ECO:0000259" key="2">
    <source>
        <dbReference type="Pfam" id="PF13458"/>
    </source>
</evidence>
<organism evidence="3">
    <name type="scientific">sediment metagenome</name>
    <dbReference type="NCBI Taxonomy" id="749907"/>
    <lineage>
        <taxon>unclassified sequences</taxon>
        <taxon>metagenomes</taxon>
        <taxon>ecological metagenomes</taxon>
    </lineage>
</organism>
<dbReference type="InterPro" id="IPR051010">
    <property type="entry name" value="BCAA_transport"/>
</dbReference>
<dbReference type="Gene3D" id="3.40.50.2300">
    <property type="match status" value="1"/>
</dbReference>
<evidence type="ECO:0000313" key="3">
    <source>
        <dbReference type="EMBL" id="EFK95388.1"/>
    </source>
</evidence>
<evidence type="ECO:0000256" key="1">
    <source>
        <dbReference type="ARBA" id="ARBA00022729"/>
    </source>
</evidence>
<reference evidence="3" key="2">
    <citation type="journal article" date="2011" name="Microb. Ecol.">
        <title>Taxonomic and Functional Metagenomic Profiling of the Microbial Community in the Anoxic Sediment of a Sub-saline Shallow Lake (Laguna de Carrizo, Central Spain).</title>
        <authorList>
            <person name="Ferrer M."/>
            <person name="Guazzaroni M.E."/>
            <person name="Richter M."/>
            <person name="Garcia-Salamanca A."/>
            <person name="Yarza P."/>
            <person name="Suarez-Suarez A."/>
            <person name="Solano J."/>
            <person name="Alcaide M."/>
            <person name="van Dillewijn P."/>
            <person name="Molina-Henares M.A."/>
            <person name="Lopez-Cortes N."/>
            <person name="Al-Ramahi Y."/>
            <person name="Guerrero C."/>
            <person name="Acosta A."/>
            <person name="de Eugenio L.I."/>
            <person name="Martinez V."/>
            <person name="Marques S."/>
            <person name="Rojo F."/>
            <person name="Santero E."/>
            <person name="Genilloud O."/>
            <person name="Perez-Perez J."/>
            <person name="Rossello-Mora R."/>
            <person name="Ramos J.L."/>
        </authorList>
    </citation>
    <scope>NUCLEOTIDE SEQUENCE</scope>
</reference>
<gene>
    <name evidence="3" type="ORF">LDC_2610</name>
</gene>
<accession>D9PM32</accession>
<dbReference type="InterPro" id="IPR028081">
    <property type="entry name" value="Leu-bd"/>
</dbReference>
<protein>
    <submittedName>
        <fullName evidence="3">ABC-type branched-chain amino acid transport system, periplasmic component</fullName>
    </submittedName>
</protein>
<dbReference type="AlphaFoldDB" id="D9PM32"/>
<reference evidence="3" key="1">
    <citation type="submission" date="2010-07" db="EMBL/GenBank/DDBJ databases">
        <authorList>
            <consortium name="CONSOLIDER consortium CSD2007-00005"/>
            <person name="Guazzaroni M.-E."/>
            <person name="Richter M."/>
            <person name="Garcia-Salamanca A."/>
            <person name="Yarza P."/>
            <person name="Ferrer M."/>
        </authorList>
    </citation>
    <scope>NUCLEOTIDE SEQUENCE</scope>
</reference>
<dbReference type="EMBL" id="ADZX01000791">
    <property type="protein sequence ID" value="EFK95388.1"/>
    <property type="molecule type" value="Genomic_DNA"/>
</dbReference>
<dbReference type="SUPFAM" id="SSF53822">
    <property type="entry name" value="Periplasmic binding protein-like I"/>
    <property type="match status" value="1"/>
</dbReference>
<proteinExistence type="predicted"/>
<dbReference type="PANTHER" id="PTHR30483">
    <property type="entry name" value="LEUCINE-SPECIFIC-BINDING PROTEIN"/>
    <property type="match status" value="1"/>
</dbReference>
<dbReference type="InterPro" id="IPR028082">
    <property type="entry name" value="Peripla_BP_I"/>
</dbReference>
<dbReference type="PANTHER" id="PTHR30483:SF6">
    <property type="entry name" value="PERIPLASMIC BINDING PROTEIN OF ABC TRANSPORTER FOR NATURAL AMINO ACIDS"/>
    <property type="match status" value="1"/>
</dbReference>
<dbReference type="Pfam" id="PF13458">
    <property type="entry name" value="Peripla_BP_6"/>
    <property type="match status" value="1"/>
</dbReference>
<sequence length="264" mass="29286">MPVFGHGHAVGLHDDPLGRWYFASEAHNDETSKSILPILKKDGYTKVGMIYVNHASGKDSLDKFRKFAPQFGVEVVGDVPIDFGAAEATAELSKLKSLNPQAIWLYAFTAESAAVAKARKALAWNVPIYALTLTAIPATKIAGTEPFEGWRFIAWSNNDAPEVQEVVKEYESIYKAKPTEIGYFMGTYAATLVQVQVMKTMAEKNIAFTRSNLRDSMEKFSGGIKVPIPRPRVTKPYGEPPHILIRAEDFIALEMKSGKLLEYK</sequence>
<comment type="caution">
    <text evidence="3">The sequence shown here is derived from an EMBL/GenBank/DDBJ whole genome shotgun (WGS) entry which is preliminary data.</text>
</comment>
<keyword evidence="1" id="KW-0732">Signal</keyword>
<name>D9PM32_9ZZZZ</name>